<dbReference type="Proteomes" id="UP000292052">
    <property type="component" value="Unassembled WGS sequence"/>
</dbReference>
<organism evidence="1 2">
    <name type="scientific">Asbolus verrucosus</name>
    <name type="common">Desert ironclad beetle</name>
    <dbReference type="NCBI Taxonomy" id="1661398"/>
    <lineage>
        <taxon>Eukaryota</taxon>
        <taxon>Metazoa</taxon>
        <taxon>Ecdysozoa</taxon>
        <taxon>Arthropoda</taxon>
        <taxon>Hexapoda</taxon>
        <taxon>Insecta</taxon>
        <taxon>Pterygota</taxon>
        <taxon>Neoptera</taxon>
        <taxon>Endopterygota</taxon>
        <taxon>Coleoptera</taxon>
        <taxon>Polyphaga</taxon>
        <taxon>Cucujiformia</taxon>
        <taxon>Tenebrionidae</taxon>
        <taxon>Pimeliinae</taxon>
        <taxon>Asbolus</taxon>
    </lineage>
</organism>
<name>A0A482VZV7_ASBVE</name>
<sequence length="55" mass="6861">MVYSTEQKAFMTESYFRNEYKINSVWSYSLQNCFNFRILSFIKTINYILFHWLML</sequence>
<protein>
    <submittedName>
        <fullName evidence="1">Uncharacterized protein</fullName>
    </submittedName>
</protein>
<dbReference type="AlphaFoldDB" id="A0A482VZV7"/>
<reference evidence="1 2" key="1">
    <citation type="submission" date="2017-03" db="EMBL/GenBank/DDBJ databases">
        <title>Genome of the blue death feigning beetle - Asbolus verrucosus.</title>
        <authorList>
            <person name="Rider S.D."/>
        </authorList>
    </citation>
    <scope>NUCLEOTIDE SEQUENCE [LARGE SCALE GENOMIC DNA]</scope>
    <source>
        <strain evidence="1">Butters</strain>
        <tissue evidence="1">Head and leg muscle</tissue>
    </source>
</reference>
<comment type="caution">
    <text evidence="1">The sequence shown here is derived from an EMBL/GenBank/DDBJ whole genome shotgun (WGS) entry which is preliminary data.</text>
</comment>
<gene>
    <name evidence="1" type="ORF">BDFB_013325</name>
</gene>
<evidence type="ECO:0000313" key="1">
    <source>
        <dbReference type="EMBL" id="RZC38306.1"/>
    </source>
</evidence>
<dbReference type="EMBL" id="QDEB01044481">
    <property type="protein sequence ID" value="RZC38306.1"/>
    <property type="molecule type" value="Genomic_DNA"/>
</dbReference>
<proteinExistence type="predicted"/>
<accession>A0A482VZV7</accession>
<evidence type="ECO:0000313" key="2">
    <source>
        <dbReference type="Proteomes" id="UP000292052"/>
    </source>
</evidence>
<keyword evidence="2" id="KW-1185">Reference proteome</keyword>